<dbReference type="InterPro" id="IPR000949">
    <property type="entry name" value="ELM2_dom"/>
</dbReference>
<accession>A0A444ZZ19</accession>
<feature type="domain" description="ELM2" evidence="3">
    <location>
        <begin position="503"/>
        <end position="549"/>
    </location>
</feature>
<dbReference type="Proteomes" id="UP000289738">
    <property type="component" value="Chromosome B03"/>
</dbReference>
<organism evidence="4 5">
    <name type="scientific">Arachis hypogaea</name>
    <name type="common">Peanut</name>
    <dbReference type="NCBI Taxonomy" id="3818"/>
    <lineage>
        <taxon>Eukaryota</taxon>
        <taxon>Viridiplantae</taxon>
        <taxon>Streptophyta</taxon>
        <taxon>Embryophyta</taxon>
        <taxon>Tracheophyta</taxon>
        <taxon>Spermatophyta</taxon>
        <taxon>Magnoliopsida</taxon>
        <taxon>eudicotyledons</taxon>
        <taxon>Gunneridae</taxon>
        <taxon>Pentapetalae</taxon>
        <taxon>rosids</taxon>
        <taxon>fabids</taxon>
        <taxon>Fabales</taxon>
        <taxon>Fabaceae</taxon>
        <taxon>Papilionoideae</taxon>
        <taxon>50 kb inversion clade</taxon>
        <taxon>dalbergioids sensu lato</taxon>
        <taxon>Dalbergieae</taxon>
        <taxon>Pterocarpus clade</taxon>
        <taxon>Arachis</taxon>
    </lineage>
</organism>
<evidence type="ECO:0000256" key="1">
    <source>
        <dbReference type="ARBA" id="ARBA00023242"/>
    </source>
</evidence>
<feature type="domain" description="ARID" evidence="2">
    <location>
        <begin position="134"/>
        <end position="227"/>
    </location>
</feature>
<dbReference type="PROSITE" id="PS51011">
    <property type="entry name" value="ARID"/>
    <property type="match status" value="1"/>
</dbReference>
<dbReference type="STRING" id="3818.A0A444ZZ19"/>
<reference evidence="4 5" key="1">
    <citation type="submission" date="2019-01" db="EMBL/GenBank/DDBJ databases">
        <title>Sequencing of cultivated peanut Arachis hypogaea provides insights into genome evolution and oil improvement.</title>
        <authorList>
            <person name="Chen X."/>
        </authorList>
    </citation>
    <scope>NUCLEOTIDE SEQUENCE [LARGE SCALE GENOMIC DNA]</scope>
    <source>
        <strain evidence="5">cv. Fuhuasheng</strain>
        <tissue evidence="4">Leaves</tissue>
    </source>
</reference>
<evidence type="ECO:0008006" key="6">
    <source>
        <dbReference type="Google" id="ProtNLM"/>
    </source>
</evidence>
<keyword evidence="1" id="KW-0539">Nucleus</keyword>
<evidence type="ECO:0000313" key="4">
    <source>
        <dbReference type="EMBL" id="RYR19419.1"/>
    </source>
</evidence>
<dbReference type="InterPro" id="IPR001606">
    <property type="entry name" value="ARID_dom"/>
</dbReference>
<dbReference type="SMART" id="SM00501">
    <property type="entry name" value="BRIGHT"/>
    <property type="match status" value="1"/>
</dbReference>
<keyword evidence="5" id="KW-1185">Reference proteome</keyword>
<dbReference type="Gene3D" id="1.10.150.60">
    <property type="entry name" value="ARID DNA-binding domain"/>
    <property type="match status" value="1"/>
</dbReference>
<dbReference type="PROSITE" id="PS51156">
    <property type="entry name" value="ELM2"/>
    <property type="match status" value="1"/>
</dbReference>
<dbReference type="EMBL" id="SDMP01000013">
    <property type="protein sequence ID" value="RYR19419.1"/>
    <property type="molecule type" value="Genomic_DNA"/>
</dbReference>
<dbReference type="PANTHER" id="PTHR46410:SF18">
    <property type="entry name" value="AT-RICH INTERACTIVE DOMAIN-CONTAINING PROTEIN 2"/>
    <property type="match status" value="1"/>
</dbReference>
<gene>
    <name evidence="4" type="ORF">Ahy_B03g064186</name>
</gene>
<proteinExistence type="predicted"/>
<evidence type="ECO:0000313" key="5">
    <source>
        <dbReference type="Proteomes" id="UP000289738"/>
    </source>
</evidence>
<dbReference type="Pfam" id="PF01388">
    <property type="entry name" value="ARID"/>
    <property type="match status" value="1"/>
</dbReference>
<sequence>MSREKDREEPALYDESELGMKLCSILQHRQCSTFPDSNLNLNLGSLEATTFIYLDSLLQPQFCDAFRDHRNLDHEGFFWPRDIRPLRKESTFMAGWSTWSNGSSLDFNEVEIFDVCNGNDCRNLNDHSDNDDHDKVKTLFDEVFPVYLKESCSRGIVRPMPVLLGDGQAVDLYKLFSLVKEIGGYDFVSRKGLWGYVSKEMGLNHQVLASMKLIFDKYLNEFEEWLRKTFKEKSFRNENHGRDWGFKSLLLELEKELRGLLSLNVKDKDDGLAKMESNGIKEYIDLVNHKEDPNVLDTKTQKINTYEDVQHSHVDDDEKACNGVKEYSVTLNASIAENGVGSRKRKREPLSGMLNWVRQVAKHPFVPLQQPLPKPSKWKEYKGNDFFIQLLRAREARLVKPCAQPNNETPSSQKQKMCPDMYEDHVAPRYHSSPRLRCSERLPAHVKSRTCSCCNSGSANGKKLTSSVNTEAENCFLHKTTATVDSSTARTVIEQSANDFQEKHVSVGPLYQADVPEWTGEVCESDSKWLGTRVWPQKHDLDLPSETDLVGRGRQGNCECHFKGSVECVRFHIAERRMKLRRDLGSAFYHWGFDRMGEEISLQWTIEDEKRFKDLMSQSFPSQNKCFWSNKSRYFPDKTRRDLVSYYFNMYLIQLRSYQNRVTPNSVDSDEDEVEFGSFSEGFGMGALKIPGSNFLECSLNKQCTDLD</sequence>
<dbReference type="PANTHER" id="PTHR46410">
    <property type="entry name" value="AT-RICH INTERACTIVE DOMAIN-CONTAINING PROTEIN 2"/>
    <property type="match status" value="1"/>
</dbReference>
<evidence type="ECO:0000259" key="3">
    <source>
        <dbReference type="PROSITE" id="PS51156"/>
    </source>
</evidence>
<dbReference type="CDD" id="cd16100">
    <property type="entry name" value="ARID"/>
    <property type="match status" value="1"/>
</dbReference>
<protein>
    <recommendedName>
        <fullName evidence="6">ARID domain-containing protein</fullName>
    </recommendedName>
</protein>
<comment type="caution">
    <text evidence="4">The sequence shown here is derived from an EMBL/GenBank/DDBJ whole genome shotgun (WGS) entry which is preliminary data.</text>
</comment>
<evidence type="ECO:0000259" key="2">
    <source>
        <dbReference type="PROSITE" id="PS51011"/>
    </source>
</evidence>
<dbReference type="SMART" id="SM01014">
    <property type="entry name" value="ARID"/>
    <property type="match status" value="1"/>
</dbReference>
<dbReference type="GO" id="GO:0003677">
    <property type="term" value="F:DNA binding"/>
    <property type="evidence" value="ECO:0007669"/>
    <property type="project" value="InterPro"/>
</dbReference>
<name>A0A444ZZ19_ARAHY</name>
<dbReference type="SUPFAM" id="SSF46774">
    <property type="entry name" value="ARID-like"/>
    <property type="match status" value="1"/>
</dbReference>
<dbReference type="InterPro" id="IPR036431">
    <property type="entry name" value="ARID_dom_sf"/>
</dbReference>
<dbReference type="AlphaFoldDB" id="A0A444ZZ19"/>